<dbReference type="AlphaFoldDB" id="A0A220UCJ9"/>
<dbReference type="KEGG" id="brv:CFK39_08125"/>
<sequence>MEGPDALADLPEDLTAGAETAKVEGVHCEADLALKAPVTTCTVGDSGPEYTAHLVRSGIGGSDLAVLLTAAALSEDLLTEVTDPEVSVQYAAGGGLFAEDPAGLDPESLRLRAEMALSDMGLATGVQDCTTENGTIVTCTAAAEGTEAPVQITLYPAISMSGSPLTVGLLRHA</sequence>
<reference evidence="2" key="1">
    <citation type="submission" date="2017-07" db="EMBL/GenBank/DDBJ databases">
        <title>Brachybacterium sp. VR2415.</title>
        <authorList>
            <person name="Tak E.J."/>
            <person name="Bae J.-W."/>
        </authorList>
    </citation>
    <scope>NUCLEOTIDE SEQUENCE [LARGE SCALE GENOMIC DNA]</scope>
    <source>
        <strain evidence="2">VR2415</strain>
    </source>
</reference>
<evidence type="ECO:0000313" key="2">
    <source>
        <dbReference type="Proteomes" id="UP000198398"/>
    </source>
</evidence>
<accession>A0A220UCJ9</accession>
<protein>
    <submittedName>
        <fullName evidence="1">Uncharacterized protein</fullName>
    </submittedName>
</protein>
<dbReference type="RefSeq" id="WP_089065046.1">
    <property type="nucleotide sequence ID" value="NZ_CP022316.1"/>
</dbReference>
<gene>
    <name evidence="1" type="ORF">CFK39_08125</name>
</gene>
<organism evidence="1 2">
    <name type="scientific">Brachybacterium avium</name>
    <dbReference type="NCBI Taxonomy" id="2017485"/>
    <lineage>
        <taxon>Bacteria</taxon>
        <taxon>Bacillati</taxon>
        <taxon>Actinomycetota</taxon>
        <taxon>Actinomycetes</taxon>
        <taxon>Micrococcales</taxon>
        <taxon>Dermabacteraceae</taxon>
        <taxon>Brachybacterium</taxon>
    </lineage>
</organism>
<evidence type="ECO:0000313" key="1">
    <source>
        <dbReference type="EMBL" id="ASK65805.1"/>
    </source>
</evidence>
<proteinExistence type="predicted"/>
<dbReference type="Proteomes" id="UP000198398">
    <property type="component" value="Chromosome"/>
</dbReference>
<name>A0A220UCJ9_9MICO</name>
<dbReference type="EMBL" id="CP022316">
    <property type="protein sequence ID" value="ASK65805.1"/>
    <property type="molecule type" value="Genomic_DNA"/>
</dbReference>
<keyword evidence="2" id="KW-1185">Reference proteome</keyword>